<dbReference type="GO" id="GO:0005737">
    <property type="term" value="C:cytoplasm"/>
    <property type="evidence" value="ECO:0007669"/>
    <property type="project" value="TreeGrafter"/>
</dbReference>
<keyword evidence="1" id="KW-0067">ATP-binding</keyword>
<organism evidence="3 4">
    <name type="scientific">Segnochrobactrum spirostomi</name>
    <dbReference type="NCBI Taxonomy" id="2608987"/>
    <lineage>
        <taxon>Bacteria</taxon>
        <taxon>Pseudomonadati</taxon>
        <taxon>Pseudomonadota</taxon>
        <taxon>Alphaproteobacteria</taxon>
        <taxon>Hyphomicrobiales</taxon>
        <taxon>Segnochrobactraceae</taxon>
        <taxon>Segnochrobactrum</taxon>
    </lineage>
</organism>
<reference evidence="3 4" key="1">
    <citation type="submission" date="2019-09" db="EMBL/GenBank/DDBJ databases">
        <title>Segnochrobactrum spirostomi gen. nov., sp. nov., isolated from the ciliate Spirostomum cf. yagiui and description of a novel family, Segnochrobactraceae fam. nov. within the order Rhizobiales of the class Alphaproteobacteria.</title>
        <authorList>
            <person name="Akter S."/>
            <person name="Shazib S.U.A."/>
            <person name="Shin M.K."/>
        </authorList>
    </citation>
    <scope>NUCLEOTIDE SEQUENCE [LARGE SCALE GENOMIC DNA]</scope>
    <source>
        <strain evidence="3 4">Sp-1</strain>
    </source>
</reference>
<dbReference type="Pfam" id="PF08443">
    <property type="entry name" value="RimK"/>
    <property type="match status" value="1"/>
</dbReference>
<evidence type="ECO:0000259" key="2">
    <source>
        <dbReference type="PROSITE" id="PS50975"/>
    </source>
</evidence>
<evidence type="ECO:0000313" key="3">
    <source>
        <dbReference type="EMBL" id="MQT11520.1"/>
    </source>
</evidence>
<keyword evidence="4" id="KW-1185">Reference proteome</keyword>
<protein>
    <submittedName>
        <fullName evidence="3">RimK family alpha-L-glutamate ligase</fullName>
    </submittedName>
</protein>
<dbReference type="InterPro" id="IPR013651">
    <property type="entry name" value="ATP-grasp_RimK-type"/>
</dbReference>
<keyword evidence="3" id="KW-0436">Ligase</keyword>
<evidence type="ECO:0000256" key="1">
    <source>
        <dbReference type="PROSITE-ProRule" id="PRU00409"/>
    </source>
</evidence>
<dbReference type="Proteomes" id="UP000332515">
    <property type="component" value="Unassembled WGS sequence"/>
</dbReference>
<dbReference type="EMBL" id="VWNA01000001">
    <property type="protein sequence ID" value="MQT11520.1"/>
    <property type="molecule type" value="Genomic_DNA"/>
</dbReference>
<gene>
    <name evidence="3" type="ORF">F0357_02280</name>
</gene>
<dbReference type="GO" id="GO:0046872">
    <property type="term" value="F:metal ion binding"/>
    <property type="evidence" value="ECO:0007669"/>
    <property type="project" value="InterPro"/>
</dbReference>
<sequence length="321" mass="33705">MRASPEPGRGALRVALFIDGADWHAQRLQAALTAAGAEVTRASLSRCRFATNHPAGIAVHGFGDDLPDAVFVRTVAAGSFEAVTLRLGVLHALTRRGVPIWNSAAAIEACVDKAQTTYRLAAAGLPTPDTWALESRKEAAAIVAAETADGRPLVLKPLFGSQGRALKLVASPDDLPSANEVSGVFYLQRFEGSDPRAPGDASAWRDHRVLVSGGRALAGMIREGETWITNIRQGGQAIAWEPDAEARRLAEAAAAACGADYAGVDLIRTRDGGWSILEVNSMPAWSGLQSVVEMDLTAAIAGDFLAAVRRAKGLRPQAVGA</sequence>
<dbReference type="SUPFAM" id="SSF56059">
    <property type="entry name" value="Glutathione synthetase ATP-binding domain-like"/>
    <property type="match status" value="1"/>
</dbReference>
<keyword evidence="1" id="KW-0547">Nucleotide-binding</keyword>
<name>A0A6A7XXU9_9HYPH</name>
<dbReference type="Gene3D" id="3.40.50.20">
    <property type="match status" value="1"/>
</dbReference>
<evidence type="ECO:0000313" key="4">
    <source>
        <dbReference type="Proteomes" id="UP000332515"/>
    </source>
</evidence>
<feature type="domain" description="ATP-grasp" evidence="2">
    <location>
        <begin position="117"/>
        <end position="305"/>
    </location>
</feature>
<accession>A0A6A7XXU9</accession>
<comment type="caution">
    <text evidence="3">The sequence shown here is derived from an EMBL/GenBank/DDBJ whole genome shotgun (WGS) entry which is preliminary data.</text>
</comment>
<dbReference type="PANTHER" id="PTHR21621">
    <property type="entry name" value="RIBOSOMAL PROTEIN S6 MODIFICATION PROTEIN"/>
    <property type="match status" value="1"/>
</dbReference>
<dbReference type="AlphaFoldDB" id="A0A6A7XXU9"/>
<dbReference type="GO" id="GO:0005524">
    <property type="term" value="F:ATP binding"/>
    <property type="evidence" value="ECO:0007669"/>
    <property type="project" value="UniProtKB-UniRule"/>
</dbReference>
<dbReference type="Gene3D" id="3.30.470.20">
    <property type="entry name" value="ATP-grasp fold, B domain"/>
    <property type="match status" value="1"/>
</dbReference>
<dbReference type="InterPro" id="IPR011761">
    <property type="entry name" value="ATP-grasp"/>
</dbReference>
<dbReference type="GO" id="GO:0016879">
    <property type="term" value="F:ligase activity, forming carbon-nitrogen bonds"/>
    <property type="evidence" value="ECO:0007669"/>
    <property type="project" value="TreeGrafter"/>
</dbReference>
<dbReference type="PROSITE" id="PS50975">
    <property type="entry name" value="ATP_GRASP"/>
    <property type="match status" value="1"/>
</dbReference>
<proteinExistence type="predicted"/>
<dbReference type="PANTHER" id="PTHR21621:SF0">
    <property type="entry name" value="BETA-CITRYLGLUTAMATE SYNTHASE B-RELATED"/>
    <property type="match status" value="1"/>
</dbReference>